<evidence type="ECO:0000313" key="2">
    <source>
        <dbReference type="Proteomes" id="UP001057402"/>
    </source>
</evidence>
<sequence length="406" mass="45443">MEQKSFRTFLLVLVLVVIAYPEASSGDEFVSVNGVHLMLNGSPFYANGFNAYWMMVIAADVSQRPKVTAAFQDASARGLTIARTWAFSDGGDWMPLQISPGVYNEQVFQGLDFVVSEAKNHGIKLVLSLVNNWVEFGGKKQYVAWGKAQGQTVSADDDFFTNEVIKGFYKNHVKTVLTRRNTITGIAYMDDPTIMAWELINEMRCVSDKSGKTVQAWVSEMAPYVKSIDRKHLLEVGLEGYYGASRSQQYPQYFQVGTDFIENNQVPGIDFATVHTYTEQMFQNMPEADQLSFLNRWVQDHIHDAENTLHKPVLFAEFGKTLKGYTIEQRDRTFNAMYSGVYSSASRGGAAAAALFWQVLSEGTESSFQDGYGIVLSRPSSTADIIAQQSSRMNGIRSMLARRGRL</sequence>
<keyword evidence="2" id="KW-1185">Reference proteome</keyword>
<accession>A0ACB9NUY0</accession>
<dbReference type="Proteomes" id="UP001057402">
    <property type="component" value="Chromosome 7"/>
</dbReference>
<protein>
    <submittedName>
        <fullName evidence="1">Uncharacterized protein</fullName>
    </submittedName>
</protein>
<evidence type="ECO:0000313" key="1">
    <source>
        <dbReference type="EMBL" id="KAI4339891.1"/>
    </source>
</evidence>
<reference evidence="2" key="1">
    <citation type="journal article" date="2023" name="Front. Plant Sci.">
        <title>Chromosomal-level genome assembly of Melastoma candidum provides insights into trichome evolution.</title>
        <authorList>
            <person name="Zhong Y."/>
            <person name="Wu W."/>
            <person name="Sun C."/>
            <person name="Zou P."/>
            <person name="Liu Y."/>
            <person name="Dai S."/>
            <person name="Zhou R."/>
        </authorList>
    </citation>
    <scope>NUCLEOTIDE SEQUENCE [LARGE SCALE GENOMIC DNA]</scope>
</reference>
<dbReference type="EMBL" id="CM042886">
    <property type="protein sequence ID" value="KAI4339891.1"/>
    <property type="molecule type" value="Genomic_DNA"/>
</dbReference>
<proteinExistence type="predicted"/>
<name>A0ACB9NUY0_9MYRT</name>
<organism evidence="1 2">
    <name type="scientific">Melastoma candidum</name>
    <dbReference type="NCBI Taxonomy" id="119954"/>
    <lineage>
        <taxon>Eukaryota</taxon>
        <taxon>Viridiplantae</taxon>
        <taxon>Streptophyta</taxon>
        <taxon>Embryophyta</taxon>
        <taxon>Tracheophyta</taxon>
        <taxon>Spermatophyta</taxon>
        <taxon>Magnoliopsida</taxon>
        <taxon>eudicotyledons</taxon>
        <taxon>Gunneridae</taxon>
        <taxon>Pentapetalae</taxon>
        <taxon>rosids</taxon>
        <taxon>malvids</taxon>
        <taxon>Myrtales</taxon>
        <taxon>Melastomataceae</taxon>
        <taxon>Melastomatoideae</taxon>
        <taxon>Melastomateae</taxon>
        <taxon>Melastoma</taxon>
    </lineage>
</organism>
<gene>
    <name evidence="1" type="ORF">MLD38_024777</name>
</gene>
<comment type="caution">
    <text evidence="1">The sequence shown here is derived from an EMBL/GenBank/DDBJ whole genome shotgun (WGS) entry which is preliminary data.</text>
</comment>